<dbReference type="SUPFAM" id="SSF88659">
    <property type="entry name" value="Sigma3 and sigma4 domains of RNA polymerase sigma factors"/>
    <property type="match status" value="1"/>
</dbReference>
<evidence type="ECO:0000256" key="3">
    <source>
        <dbReference type="ARBA" id="ARBA00023082"/>
    </source>
</evidence>
<keyword evidence="5" id="KW-0804">Transcription</keyword>
<proteinExistence type="inferred from homology"/>
<dbReference type="Pfam" id="PF04542">
    <property type="entry name" value="Sigma70_r2"/>
    <property type="match status" value="1"/>
</dbReference>
<keyword evidence="9" id="KW-1185">Reference proteome</keyword>
<keyword evidence="2" id="KW-0805">Transcription regulation</keyword>
<dbReference type="EC" id="2.7.7.6" evidence="8"/>
<dbReference type="InterPro" id="IPR039425">
    <property type="entry name" value="RNA_pol_sigma-70-like"/>
</dbReference>
<dbReference type="InterPro" id="IPR013324">
    <property type="entry name" value="RNA_pol_sigma_r3/r4-like"/>
</dbReference>
<feature type="domain" description="RNA polymerase sigma-70 region 2" evidence="6">
    <location>
        <begin position="7"/>
        <end position="74"/>
    </location>
</feature>
<dbReference type="Pfam" id="PF08281">
    <property type="entry name" value="Sigma70_r4_2"/>
    <property type="match status" value="1"/>
</dbReference>
<keyword evidence="4" id="KW-0238">DNA-binding</keyword>
<dbReference type="RefSeq" id="WP_307152119.1">
    <property type="nucleotide sequence ID" value="NZ_JAUSTU010000034.1"/>
</dbReference>
<gene>
    <name evidence="8" type="ORF">J2S07_004015</name>
</gene>
<evidence type="ECO:0000313" key="9">
    <source>
        <dbReference type="Proteomes" id="UP001231362"/>
    </source>
</evidence>
<dbReference type="Gene3D" id="1.10.1740.10">
    <property type="match status" value="1"/>
</dbReference>
<keyword evidence="8" id="KW-0808">Transferase</keyword>
<dbReference type="InterPro" id="IPR036388">
    <property type="entry name" value="WH-like_DNA-bd_sf"/>
</dbReference>
<dbReference type="InterPro" id="IPR013325">
    <property type="entry name" value="RNA_pol_sigma_r2"/>
</dbReference>
<evidence type="ECO:0000259" key="6">
    <source>
        <dbReference type="Pfam" id="PF04542"/>
    </source>
</evidence>
<sequence length="162" mass="19018">MNNFEEIVKQYGPMIWKIIHTLNIYKNQEEFYQTGLIALWEASHSYDETRGSFSSYAFAFIRGRLLNDLTKRRKHEDACVAPKEEFWDNMVDETSQNPLEVEAILSYCRSLTENQKKWVLYTALADMSIKEIAEKEEVSLSAVKAWRKGAREKLVERIGKDR</sequence>
<organism evidence="8 9">
    <name type="scientific">Anoxybacillus andreesenii</name>
    <dbReference type="NCBI Taxonomy" id="1325932"/>
    <lineage>
        <taxon>Bacteria</taxon>
        <taxon>Bacillati</taxon>
        <taxon>Bacillota</taxon>
        <taxon>Bacilli</taxon>
        <taxon>Bacillales</taxon>
        <taxon>Anoxybacillaceae</taxon>
        <taxon>Anoxybacillus</taxon>
    </lineage>
</organism>
<dbReference type="PANTHER" id="PTHR43133:SF8">
    <property type="entry name" value="RNA POLYMERASE SIGMA FACTOR HI_1459-RELATED"/>
    <property type="match status" value="1"/>
</dbReference>
<evidence type="ECO:0000256" key="4">
    <source>
        <dbReference type="ARBA" id="ARBA00023125"/>
    </source>
</evidence>
<dbReference type="InterPro" id="IPR014284">
    <property type="entry name" value="RNA_pol_sigma-70_dom"/>
</dbReference>
<keyword evidence="3" id="KW-0731">Sigma factor</keyword>
<dbReference type="EMBL" id="JAUSTU010000034">
    <property type="protein sequence ID" value="MDQ0157668.1"/>
    <property type="molecule type" value="Genomic_DNA"/>
</dbReference>
<keyword evidence="8" id="KW-0548">Nucleotidyltransferase</keyword>
<dbReference type="NCBIfam" id="TIGR02937">
    <property type="entry name" value="sigma70-ECF"/>
    <property type="match status" value="1"/>
</dbReference>
<dbReference type="PANTHER" id="PTHR43133">
    <property type="entry name" value="RNA POLYMERASE ECF-TYPE SIGMA FACTO"/>
    <property type="match status" value="1"/>
</dbReference>
<reference evidence="8 9" key="1">
    <citation type="submission" date="2023-07" db="EMBL/GenBank/DDBJ databases">
        <title>Genomic Encyclopedia of Type Strains, Phase IV (KMG-IV): sequencing the most valuable type-strain genomes for metagenomic binning, comparative biology and taxonomic classification.</title>
        <authorList>
            <person name="Goeker M."/>
        </authorList>
    </citation>
    <scope>NUCLEOTIDE SEQUENCE [LARGE SCALE GENOMIC DNA]</scope>
    <source>
        <strain evidence="8 9">DSM 23948</strain>
    </source>
</reference>
<keyword evidence="8" id="KW-0240">DNA-directed RNA polymerase</keyword>
<dbReference type="InterPro" id="IPR013249">
    <property type="entry name" value="RNA_pol_sigma70_r4_t2"/>
</dbReference>
<accession>A0ABT9V9R5</accession>
<name>A0ABT9V9R5_9BACL</name>
<dbReference type="Proteomes" id="UP001231362">
    <property type="component" value="Unassembled WGS sequence"/>
</dbReference>
<evidence type="ECO:0000313" key="8">
    <source>
        <dbReference type="EMBL" id="MDQ0157668.1"/>
    </source>
</evidence>
<evidence type="ECO:0000256" key="1">
    <source>
        <dbReference type="ARBA" id="ARBA00010641"/>
    </source>
</evidence>
<dbReference type="GO" id="GO:0000428">
    <property type="term" value="C:DNA-directed RNA polymerase complex"/>
    <property type="evidence" value="ECO:0007669"/>
    <property type="project" value="UniProtKB-KW"/>
</dbReference>
<dbReference type="Gene3D" id="1.10.10.10">
    <property type="entry name" value="Winged helix-like DNA-binding domain superfamily/Winged helix DNA-binding domain"/>
    <property type="match status" value="1"/>
</dbReference>
<feature type="domain" description="RNA polymerase sigma factor 70 region 4 type 2" evidence="7">
    <location>
        <begin position="104"/>
        <end position="154"/>
    </location>
</feature>
<dbReference type="SUPFAM" id="SSF88946">
    <property type="entry name" value="Sigma2 domain of RNA polymerase sigma factors"/>
    <property type="match status" value="1"/>
</dbReference>
<evidence type="ECO:0000256" key="5">
    <source>
        <dbReference type="ARBA" id="ARBA00023163"/>
    </source>
</evidence>
<evidence type="ECO:0000259" key="7">
    <source>
        <dbReference type="Pfam" id="PF08281"/>
    </source>
</evidence>
<comment type="similarity">
    <text evidence="1">Belongs to the sigma-70 factor family. ECF subfamily.</text>
</comment>
<dbReference type="InterPro" id="IPR007627">
    <property type="entry name" value="RNA_pol_sigma70_r2"/>
</dbReference>
<comment type="caution">
    <text evidence="8">The sequence shown here is derived from an EMBL/GenBank/DDBJ whole genome shotgun (WGS) entry which is preliminary data.</text>
</comment>
<evidence type="ECO:0000256" key="2">
    <source>
        <dbReference type="ARBA" id="ARBA00023015"/>
    </source>
</evidence>
<protein>
    <submittedName>
        <fullName evidence="8">DNA-directed RNA polymerase</fullName>
        <ecNumber evidence="8">2.7.7.6</ecNumber>
    </submittedName>
</protein>
<dbReference type="GO" id="GO:0003899">
    <property type="term" value="F:DNA-directed RNA polymerase activity"/>
    <property type="evidence" value="ECO:0007669"/>
    <property type="project" value="UniProtKB-EC"/>
</dbReference>